<organism evidence="6 7">
    <name type="scientific">Candidatus Phytoplasma bonamiae</name>
    <dbReference type="NCBI Taxonomy" id="2982626"/>
    <lineage>
        <taxon>Bacteria</taxon>
        <taxon>Bacillati</taxon>
        <taxon>Mycoplasmatota</taxon>
        <taxon>Mollicutes</taxon>
        <taxon>Acholeplasmatales</taxon>
        <taxon>Acholeplasmataceae</taxon>
        <taxon>Candidatus Phytoplasma</taxon>
        <taxon>16SrII (Peanut WB group)</taxon>
    </lineage>
</organism>
<sequence>MGIINSQILFKVENLHKSFIINKRIFQANYNINLSIFKQETLSIIGESGSGKSTLGQLIIQLQKNNHGNVWYFPENNLNINLSMLKPSQMKIWRPDLQIIFQNSFSALNPKFKIRDIIGEGLIIHRKVLGYKDPRYHQQIIDIMNKCGLSLDLMERYPAELSGGQRQRVNIAKTLILKPKFVVCDEIVSALDVTVQKQILDLLNDFKNRYKITYLFISHDLGVAQYISDRIGVMYQGQLVELASTKEIFQKPMHFYTKSLLNAIPRIPCYETSNFKNFF</sequence>
<keyword evidence="2" id="KW-0813">Transport</keyword>
<dbReference type="Pfam" id="PF00005">
    <property type="entry name" value="ABC_tran"/>
    <property type="match status" value="1"/>
</dbReference>
<feature type="domain" description="ABC transporter" evidence="5">
    <location>
        <begin position="10"/>
        <end position="261"/>
    </location>
</feature>
<reference evidence="6 7" key="1">
    <citation type="journal article" date="2023" name="Int. J. Syst. Evol. Microbiol.">
        <title>The observation of taxonomic boundaries for the 16SrII and 16SrXXV phytoplasmas using genome-based delimitation.</title>
        <authorList>
            <person name="Rodrigues Jardim B."/>
            <person name="Tran-Nguyen L.T.T."/>
            <person name="Gambley C."/>
            <person name="Al-Sadi A.M."/>
            <person name="Al-Subhi A.M."/>
            <person name="Foissac X."/>
            <person name="Salar P."/>
            <person name="Cai H."/>
            <person name="Yang J.Y."/>
            <person name="Davis R."/>
            <person name="Jones L."/>
            <person name="Rodoni B."/>
            <person name="Constable F.E."/>
        </authorList>
    </citation>
    <scope>NUCLEOTIDE SEQUENCE [LARGE SCALE GENOMIC DNA]</scope>
    <source>
        <strain evidence="6">BAWM-225</strain>
    </source>
</reference>
<protein>
    <submittedName>
        <fullName evidence="6">ABC transporter ATP-binding protein</fullName>
    </submittedName>
</protein>
<evidence type="ECO:0000256" key="1">
    <source>
        <dbReference type="ARBA" id="ARBA00005417"/>
    </source>
</evidence>
<dbReference type="SUPFAM" id="SSF52540">
    <property type="entry name" value="P-loop containing nucleoside triphosphate hydrolases"/>
    <property type="match status" value="1"/>
</dbReference>
<dbReference type="InterPro" id="IPR017871">
    <property type="entry name" value="ABC_transporter-like_CS"/>
</dbReference>
<gene>
    <name evidence="6" type="ORF">OC701_01945</name>
</gene>
<keyword evidence="7" id="KW-1185">Reference proteome</keyword>
<dbReference type="InterPro" id="IPR027417">
    <property type="entry name" value="P-loop_NTPase"/>
</dbReference>
<comment type="similarity">
    <text evidence="1">Belongs to the ABC transporter superfamily.</text>
</comment>
<keyword evidence="3" id="KW-0547">Nucleotide-binding</keyword>
<evidence type="ECO:0000256" key="4">
    <source>
        <dbReference type="ARBA" id="ARBA00022840"/>
    </source>
</evidence>
<evidence type="ECO:0000313" key="6">
    <source>
        <dbReference type="EMBL" id="MDO8064222.1"/>
    </source>
</evidence>
<dbReference type="CDD" id="cd03257">
    <property type="entry name" value="ABC_NikE_OppD_transporters"/>
    <property type="match status" value="1"/>
</dbReference>
<dbReference type="InterPro" id="IPR003439">
    <property type="entry name" value="ABC_transporter-like_ATP-bd"/>
</dbReference>
<comment type="caution">
    <text evidence="6">The sequence shown here is derived from an EMBL/GenBank/DDBJ whole genome shotgun (WGS) entry which is preliminary data.</text>
</comment>
<dbReference type="SMART" id="SM00382">
    <property type="entry name" value="AAA"/>
    <property type="match status" value="1"/>
</dbReference>
<keyword evidence="4 6" id="KW-0067">ATP-binding</keyword>
<accession>A0ABT9D468</accession>
<dbReference type="RefSeq" id="WP_304514419.1">
    <property type="nucleotide sequence ID" value="NZ_JAOSIQ010000020.1"/>
</dbReference>
<dbReference type="PROSITE" id="PS50893">
    <property type="entry name" value="ABC_TRANSPORTER_2"/>
    <property type="match status" value="1"/>
</dbReference>
<dbReference type="PANTHER" id="PTHR43776">
    <property type="entry name" value="TRANSPORT ATP-BINDING PROTEIN"/>
    <property type="match status" value="1"/>
</dbReference>
<dbReference type="InterPro" id="IPR003593">
    <property type="entry name" value="AAA+_ATPase"/>
</dbReference>
<dbReference type="PROSITE" id="PS00211">
    <property type="entry name" value="ABC_TRANSPORTER_1"/>
    <property type="match status" value="1"/>
</dbReference>
<dbReference type="Gene3D" id="3.40.50.300">
    <property type="entry name" value="P-loop containing nucleotide triphosphate hydrolases"/>
    <property type="match status" value="1"/>
</dbReference>
<evidence type="ECO:0000256" key="3">
    <source>
        <dbReference type="ARBA" id="ARBA00022741"/>
    </source>
</evidence>
<dbReference type="InterPro" id="IPR050319">
    <property type="entry name" value="ABC_transp_ATP-bind"/>
</dbReference>
<dbReference type="PANTHER" id="PTHR43776:SF7">
    <property type="entry name" value="D,D-DIPEPTIDE TRANSPORT ATP-BINDING PROTEIN DDPF-RELATED"/>
    <property type="match status" value="1"/>
</dbReference>
<proteinExistence type="inferred from homology"/>
<dbReference type="GO" id="GO:0005524">
    <property type="term" value="F:ATP binding"/>
    <property type="evidence" value="ECO:0007669"/>
    <property type="project" value="UniProtKB-KW"/>
</dbReference>
<evidence type="ECO:0000313" key="7">
    <source>
        <dbReference type="Proteomes" id="UP001170683"/>
    </source>
</evidence>
<dbReference type="EMBL" id="JAOSIQ010000020">
    <property type="protein sequence ID" value="MDO8064222.1"/>
    <property type="molecule type" value="Genomic_DNA"/>
</dbReference>
<evidence type="ECO:0000259" key="5">
    <source>
        <dbReference type="PROSITE" id="PS50893"/>
    </source>
</evidence>
<dbReference type="Proteomes" id="UP001170683">
    <property type="component" value="Unassembled WGS sequence"/>
</dbReference>
<name>A0ABT9D468_9MOLU</name>
<evidence type="ECO:0000256" key="2">
    <source>
        <dbReference type="ARBA" id="ARBA00022448"/>
    </source>
</evidence>